<evidence type="ECO:0008006" key="4">
    <source>
        <dbReference type="Google" id="ProtNLM"/>
    </source>
</evidence>
<protein>
    <recommendedName>
        <fullName evidence="4">Lipoprotein</fullName>
    </recommendedName>
</protein>
<dbReference type="RefSeq" id="WP_285581379.1">
    <property type="nucleotide sequence ID" value="NZ_BSTJ01000002.1"/>
</dbReference>
<evidence type="ECO:0000313" key="3">
    <source>
        <dbReference type="Proteomes" id="UP001165074"/>
    </source>
</evidence>
<evidence type="ECO:0000313" key="2">
    <source>
        <dbReference type="EMBL" id="GLY90453.1"/>
    </source>
</evidence>
<dbReference type="PROSITE" id="PS51257">
    <property type="entry name" value="PROKAR_LIPOPROTEIN"/>
    <property type="match status" value="1"/>
</dbReference>
<feature type="chain" id="PRO_5040919735" description="Lipoprotein" evidence="1">
    <location>
        <begin position="25"/>
        <end position="52"/>
    </location>
</feature>
<sequence>MKVKRLRKATVAGMALVPALLGLSACGHSHHHVVHHHVVVHHRVVHHVVRHH</sequence>
<reference evidence="2" key="1">
    <citation type="submission" date="2023-03" db="EMBL/GenBank/DDBJ databases">
        <title>Actinoallomurus iriomotensis NBRC 103684.</title>
        <authorList>
            <person name="Ichikawa N."/>
            <person name="Sato H."/>
            <person name="Tonouchi N."/>
        </authorList>
    </citation>
    <scope>NUCLEOTIDE SEQUENCE</scope>
    <source>
        <strain evidence="2">NBRC 103684</strain>
    </source>
</reference>
<organism evidence="2 3">
    <name type="scientific">Actinoallomurus iriomotensis</name>
    <dbReference type="NCBI Taxonomy" id="478107"/>
    <lineage>
        <taxon>Bacteria</taxon>
        <taxon>Bacillati</taxon>
        <taxon>Actinomycetota</taxon>
        <taxon>Actinomycetes</taxon>
        <taxon>Streptosporangiales</taxon>
        <taxon>Thermomonosporaceae</taxon>
        <taxon>Actinoallomurus</taxon>
    </lineage>
</organism>
<evidence type="ECO:0000256" key="1">
    <source>
        <dbReference type="SAM" id="SignalP"/>
    </source>
</evidence>
<keyword evidence="3" id="KW-1185">Reference proteome</keyword>
<keyword evidence="1" id="KW-0732">Signal</keyword>
<accession>A0A9W6SBC0</accession>
<comment type="caution">
    <text evidence="2">The sequence shown here is derived from an EMBL/GenBank/DDBJ whole genome shotgun (WGS) entry which is preliminary data.</text>
</comment>
<gene>
    <name evidence="2" type="ORF">Airi02_083820</name>
</gene>
<feature type="signal peptide" evidence="1">
    <location>
        <begin position="1"/>
        <end position="24"/>
    </location>
</feature>
<name>A0A9W6SBC0_9ACTN</name>
<dbReference type="Proteomes" id="UP001165074">
    <property type="component" value="Unassembled WGS sequence"/>
</dbReference>
<dbReference type="AlphaFoldDB" id="A0A9W6SBC0"/>
<proteinExistence type="predicted"/>
<dbReference type="EMBL" id="BSTK01000016">
    <property type="protein sequence ID" value="GLY90453.1"/>
    <property type="molecule type" value="Genomic_DNA"/>
</dbReference>